<sequence>MDNAPIHTSTVFNIFRNNSGYRCGYPPPYCPEPNPIEQFWSVAKSKMKRQRYLQQETLTTRFHEACNK</sequence>
<evidence type="ECO:0000313" key="3">
    <source>
        <dbReference type="Proteomes" id="UP000054107"/>
    </source>
</evidence>
<organism evidence="2 3">
    <name type="scientific">Parasitella parasitica</name>
    <dbReference type="NCBI Taxonomy" id="35722"/>
    <lineage>
        <taxon>Eukaryota</taxon>
        <taxon>Fungi</taxon>
        <taxon>Fungi incertae sedis</taxon>
        <taxon>Mucoromycota</taxon>
        <taxon>Mucoromycotina</taxon>
        <taxon>Mucoromycetes</taxon>
        <taxon>Mucorales</taxon>
        <taxon>Mucorineae</taxon>
        <taxon>Mucoraceae</taxon>
        <taxon>Parasitella</taxon>
    </lineage>
</organism>
<reference evidence="2 3" key="1">
    <citation type="submission" date="2014-09" db="EMBL/GenBank/DDBJ databases">
        <authorList>
            <person name="Ellenberger Sabrina"/>
        </authorList>
    </citation>
    <scope>NUCLEOTIDE SEQUENCE [LARGE SCALE GENOMIC DNA]</scope>
    <source>
        <strain evidence="2 3">CBS 412.66</strain>
    </source>
</reference>
<evidence type="ECO:0000313" key="2">
    <source>
        <dbReference type="EMBL" id="CEP14359.1"/>
    </source>
</evidence>
<feature type="domain" description="Tc1-like transposase DDE" evidence="1">
    <location>
        <begin position="1"/>
        <end position="58"/>
    </location>
</feature>
<dbReference type="InterPro" id="IPR038717">
    <property type="entry name" value="Tc1-like_DDE_dom"/>
</dbReference>
<protein>
    <recommendedName>
        <fullName evidence="1">Tc1-like transposase DDE domain-containing protein</fullName>
    </recommendedName>
</protein>
<name>A0A0B7NA79_9FUNG</name>
<dbReference type="Pfam" id="PF13358">
    <property type="entry name" value="DDE_3"/>
    <property type="match status" value="1"/>
</dbReference>
<proteinExistence type="predicted"/>
<accession>A0A0B7NA79</accession>
<keyword evidence="3" id="KW-1185">Reference proteome</keyword>
<evidence type="ECO:0000259" key="1">
    <source>
        <dbReference type="Pfam" id="PF13358"/>
    </source>
</evidence>
<dbReference type="OrthoDB" id="2266637at2759"/>
<gene>
    <name evidence="2" type="primary">PARPA_08538.1 scaffold 33340</name>
</gene>
<dbReference type="InterPro" id="IPR036397">
    <property type="entry name" value="RNaseH_sf"/>
</dbReference>
<dbReference type="AlphaFoldDB" id="A0A0B7NA79"/>
<dbReference type="GO" id="GO:0003676">
    <property type="term" value="F:nucleic acid binding"/>
    <property type="evidence" value="ECO:0007669"/>
    <property type="project" value="InterPro"/>
</dbReference>
<dbReference type="Proteomes" id="UP000054107">
    <property type="component" value="Unassembled WGS sequence"/>
</dbReference>
<dbReference type="Gene3D" id="3.30.420.10">
    <property type="entry name" value="Ribonuclease H-like superfamily/Ribonuclease H"/>
    <property type="match status" value="1"/>
</dbReference>
<dbReference type="EMBL" id="LN731193">
    <property type="protein sequence ID" value="CEP14359.1"/>
    <property type="molecule type" value="Genomic_DNA"/>
</dbReference>